<keyword evidence="1" id="KW-0472">Membrane</keyword>
<reference evidence="2 3" key="1">
    <citation type="journal article" date="2018" name="Sci. Rep.">
        <title>Genomic signatures of local adaptation to the degree of environmental predictability in rotifers.</title>
        <authorList>
            <person name="Franch-Gras L."/>
            <person name="Hahn C."/>
            <person name="Garcia-Roger E.M."/>
            <person name="Carmona M.J."/>
            <person name="Serra M."/>
            <person name="Gomez A."/>
        </authorList>
    </citation>
    <scope>NUCLEOTIDE SEQUENCE [LARGE SCALE GENOMIC DNA]</scope>
    <source>
        <strain evidence="2">HYR1</strain>
    </source>
</reference>
<protein>
    <submittedName>
        <fullName evidence="2">Uncharacterized protein</fullName>
    </submittedName>
</protein>
<keyword evidence="1" id="KW-1133">Transmembrane helix</keyword>
<keyword evidence="1" id="KW-0812">Transmembrane</keyword>
<dbReference type="AlphaFoldDB" id="A0A3M7RLT9"/>
<evidence type="ECO:0000313" key="2">
    <source>
        <dbReference type="EMBL" id="RNA24357.1"/>
    </source>
</evidence>
<evidence type="ECO:0000313" key="3">
    <source>
        <dbReference type="Proteomes" id="UP000276133"/>
    </source>
</evidence>
<sequence>MEDFETASCGTSFSFILINKFNAQILCGNKLFDLKWYFKFCSKLHSCIINLIFLILNFKMPIKLI</sequence>
<accession>A0A3M7RLT9</accession>
<evidence type="ECO:0000256" key="1">
    <source>
        <dbReference type="SAM" id="Phobius"/>
    </source>
</evidence>
<comment type="caution">
    <text evidence="2">The sequence shown here is derived from an EMBL/GenBank/DDBJ whole genome shotgun (WGS) entry which is preliminary data.</text>
</comment>
<dbReference type="Proteomes" id="UP000276133">
    <property type="component" value="Unassembled WGS sequence"/>
</dbReference>
<keyword evidence="3" id="KW-1185">Reference proteome</keyword>
<proteinExistence type="predicted"/>
<organism evidence="2 3">
    <name type="scientific">Brachionus plicatilis</name>
    <name type="common">Marine rotifer</name>
    <name type="synonym">Brachionus muelleri</name>
    <dbReference type="NCBI Taxonomy" id="10195"/>
    <lineage>
        <taxon>Eukaryota</taxon>
        <taxon>Metazoa</taxon>
        <taxon>Spiralia</taxon>
        <taxon>Gnathifera</taxon>
        <taxon>Rotifera</taxon>
        <taxon>Eurotatoria</taxon>
        <taxon>Monogononta</taxon>
        <taxon>Pseudotrocha</taxon>
        <taxon>Ploima</taxon>
        <taxon>Brachionidae</taxon>
        <taxon>Brachionus</taxon>
    </lineage>
</organism>
<name>A0A3M7RLT9_BRAPC</name>
<gene>
    <name evidence="2" type="ORF">BpHYR1_033424</name>
</gene>
<dbReference type="EMBL" id="REGN01003138">
    <property type="protein sequence ID" value="RNA24357.1"/>
    <property type="molecule type" value="Genomic_DNA"/>
</dbReference>
<feature type="transmembrane region" description="Helical" evidence="1">
    <location>
        <begin position="36"/>
        <end position="56"/>
    </location>
</feature>